<organism evidence="1">
    <name type="scientific">Marseillevirus LCMAC103</name>
    <dbReference type="NCBI Taxonomy" id="2506604"/>
    <lineage>
        <taxon>Viruses</taxon>
        <taxon>Varidnaviria</taxon>
        <taxon>Bamfordvirae</taxon>
        <taxon>Nucleocytoviricota</taxon>
        <taxon>Megaviricetes</taxon>
        <taxon>Pimascovirales</taxon>
        <taxon>Pimascovirales incertae sedis</taxon>
        <taxon>Marseilleviridae</taxon>
    </lineage>
</organism>
<sequence>MADLRISQDLAIHNLDGFESIKLPNKSLAFESVRQQGSAFYNLTDTCIYYADGLTWRKVFSVGSVGEVCIKDIDLDTSICVDDGKDNDTIVLLTPAAGGYTSTIGTGGVAIDTTGAFSIDSSSVTAASNLSTVGAAGFDLTVASSAGSLNLTGGESAADAVVITATIGGIDILAPGAAAGEDIDIVATGSSVNITSTESATDAIVLDATLGGIDILASGASAGEDIDIVATGSSVNVASTEAVSSAVTIDASNAAGGVAIRYGTGGFTKQQPAHTVESTTITLTIAELLTQIIVGTPAGASVNYVLPSATLIVGEFDSPAVNDSFDFHVINIDGSVGNTIEIATSAGATLVGNMHVTGAGATTDQSQGHFRIRITNVGAPAFTCYRIG</sequence>
<gene>
    <name evidence="1" type="ORF">LCMAC103_00110</name>
</gene>
<proteinExistence type="predicted"/>
<name>A0A481YU43_9VIRU</name>
<protein>
    <submittedName>
        <fullName evidence="1">Uncharacterized protein</fullName>
    </submittedName>
</protein>
<accession>A0A481YU43</accession>
<evidence type="ECO:0000313" key="1">
    <source>
        <dbReference type="EMBL" id="QBK86682.1"/>
    </source>
</evidence>
<dbReference type="EMBL" id="MK500335">
    <property type="protein sequence ID" value="QBK86682.1"/>
    <property type="molecule type" value="Genomic_DNA"/>
</dbReference>
<reference evidence="1" key="1">
    <citation type="journal article" date="2019" name="MBio">
        <title>Virus Genomes from Deep Sea Sediments Expand the Ocean Megavirome and Support Independent Origins of Viral Gigantism.</title>
        <authorList>
            <person name="Backstrom D."/>
            <person name="Yutin N."/>
            <person name="Jorgensen S.L."/>
            <person name="Dharamshi J."/>
            <person name="Homa F."/>
            <person name="Zaremba-Niedwiedzka K."/>
            <person name="Spang A."/>
            <person name="Wolf Y.I."/>
            <person name="Koonin E.V."/>
            <person name="Ettema T.J."/>
        </authorList>
    </citation>
    <scope>NUCLEOTIDE SEQUENCE</scope>
</reference>